<evidence type="ECO:0000256" key="2">
    <source>
        <dbReference type="ARBA" id="ARBA00006375"/>
    </source>
</evidence>
<evidence type="ECO:0000256" key="3">
    <source>
        <dbReference type="ARBA" id="ARBA00022448"/>
    </source>
</evidence>
<feature type="repeat" description="Solcar" evidence="8">
    <location>
        <begin position="143"/>
        <end position="224"/>
    </location>
</feature>
<evidence type="ECO:0000256" key="4">
    <source>
        <dbReference type="ARBA" id="ARBA00022692"/>
    </source>
</evidence>
<dbReference type="GO" id="GO:0055085">
    <property type="term" value="P:transmembrane transport"/>
    <property type="evidence" value="ECO:0007669"/>
    <property type="project" value="InterPro"/>
</dbReference>
<dbReference type="Pfam" id="PF00153">
    <property type="entry name" value="Mito_carr"/>
    <property type="match status" value="3"/>
</dbReference>
<dbReference type="GO" id="GO:0016020">
    <property type="term" value="C:membrane"/>
    <property type="evidence" value="ECO:0007669"/>
    <property type="project" value="UniProtKB-SubCell"/>
</dbReference>
<dbReference type="OrthoDB" id="428293at2759"/>
<evidence type="ECO:0000256" key="9">
    <source>
        <dbReference type="RuleBase" id="RU000488"/>
    </source>
</evidence>
<keyword evidence="5" id="KW-0677">Repeat</keyword>
<dbReference type="InterPro" id="IPR018108">
    <property type="entry name" value="MCP_transmembrane"/>
</dbReference>
<feature type="transmembrane region" description="Helical" evidence="10">
    <location>
        <begin position="292"/>
        <end position="313"/>
    </location>
</feature>
<dbReference type="PROSITE" id="PS50920">
    <property type="entry name" value="SOLCAR"/>
    <property type="match status" value="2"/>
</dbReference>
<keyword evidence="4 8" id="KW-0812">Transmembrane</keyword>
<dbReference type="InterPro" id="IPR023395">
    <property type="entry name" value="MCP_dom_sf"/>
</dbReference>
<reference evidence="11" key="2">
    <citation type="submission" date="2013-10" db="EMBL/GenBank/DDBJ databases">
        <authorList>
            <person name="Aslett M."/>
        </authorList>
    </citation>
    <scope>NUCLEOTIDE SEQUENCE [LARGE SCALE GENOMIC DNA]</scope>
    <source>
        <strain evidence="11">Houghton</strain>
    </source>
</reference>
<dbReference type="VEuPathDB" id="ToxoDB:EBH_0082570"/>
<keyword evidence="3 9" id="KW-0813">Transport</keyword>
<evidence type="ECO:0000256" key="8">
    <source>
        <dbReference type="PROSITE-ProRule" id="PRU00282"/>
    </source>
</evidence>
<evidence type="ECO:0000256" key="5">
    <source>
        <dbReference type="ARBA" id="ARBA00022737"/>
    </source>
</evidence>
<comment type="similarity">
    <text evidence="2 9">Belongs to the mitochondrial carrier (TC 2.A.29) family.</text>
</comment>
<keyword evidence="12" id="KW-1185">Reference proteome</keyword>
<accession>U6LRD3</accession>
<dbReference type="Gene3D" id="1.50.40.10">
    <property type="entry name" value="Mitochondrial carrier domain"/>
    <property type="match status" value="1"/>
</dbReference>
<dbReference type="GO" id="GO:0006862">
    <property type="term" value="P:nucleotide transport"/>
    <property type="evidence" value="ECO:0007669"/>
    <property type="project" value="InterPro"/>
</dbReference>
<name>U6LRD3_9EIME</name>
<dbReference type="InterPro" id="IPR044712">
    <property type="entry name" value="SLC25A32-like"/>
</dbReference>
<organism evidence="11 12">
    <name type="scientific">Eimeria brunetti</name>
    <dbReference type="NCBI Taxonomy" id="51314"/>
    <lineage>
        <taxon>Eukaryota</taxon>
        <taxon>Sar</taxon>
        <taxon>Alveolata</taxon>
        <taxon>Apicomplexa</taxon>
        <taxon>Conoidasida</taxon>
        <taxon>Coccidia</taxon>
        <taxon>Eucoccidiorida</taxon>
        <taxon>Eimeriorina</taxon>
        <taxon>Eimeriidae</taxon>
        <taxon>Eimeria</taxon>
    </lineage>
</organism>
<comment type="subcellular location">
    <subcellularLocation>
        <location evidence="1">Membrane</location>
        <topology evidence="1">Multi-pass membrane protein</topology>
    </subcellularLocation>
</comment>
<feature type="repeat" description="Solcar" evidence="8">
    <location>
        <begin position="233"/>
        <end position="319"/>
    </location>
</feature>
<evidence type="ECO:0000256" key="6">
    <source>
        <dbReference type="ARBA" id="ARBA00022989"/>
    </source>
</evidence>
<dbReference type="PANTHER" id="PTHR45683">
    <property type="entry name" value="MITOCHONDRIAL NICOTINAMIDE ADENINE DINUCLEOTIDE TRANSPORTER 1-RELATED-RELATED"/>
    <property type="match status" value="1"/>
</dbReference>
<keyword evidence="6 10" id="KW-1133">Transmembrane helix</keyword>
<proteinExistence type="inferred from homology"/>
<dbReference type="Proteomes" id="UP000030750">
    <property type="component" value="Unassembled WGS sequence"/>
</dbReference>
<keyword evidence="7 8" id="KW-0472">Membrane</keyword>
<evidence type="ECO:0000256" key="1">
    <source>
        <dbReference type="ARBA" id="ARBA00004141"/>
    </source>
</evidence>
<dbReference type="SUPFAM" id="SSF103506">
    <property type="entry name" value="Mitochondrial carrier"/>
    <property type="match status" value="1"/>
</dbReference>
<dbReference type="AlphaFoldDB" id="U6LRD3"/>
<evidence type="ECO:0000313" key="12">
    <source>
        <dbReference type="Proteomes" id="UP000030750"/>
    </source>
</evidence>
<protein>
    <submittedName>
        <fullName evidence="11">Peroxisomal membrane protein, putative</fullName>
    </submittedName>
</protein>
<feature type="transmembrane region" description="Helical" evidence="10">
    <location>
        <begin position="145"/>
        <end position="164"/>
    </location>
</feature>
<gene>
    <name evidence="11" type="ORF">EBH_0082570</name>
</gene>
<sequence length="412" mass="45374">MARRSLPRAGEINSIETVDEEVEDMPVFVSPIPIHPTTTLTRISTVGDRLYSPDPEALLPAWKRQLRRSKSNESRKRILHFLGPGAHRTIVSGQVESNDVGGLWMTQRANTYSKFNRADDAATAAALAAAVAATASPRMSDATHAFLHTVAGAAGAVVAMALVYPLDSLRTIQSVQGGSAWEVVKLHLRHGGWRRLYRGMKAALAGVVFSWGTYFFVYTLAKQKEKNRRGPKATTGTNLPMAIGAGICSTIISNPFWVANTRLKVDFSAKGEKQGIFKMLAEILREEGFRGWLAGIVPALVLVLNPAIQFTLYDHLRTKLMQLKQRWHTVPRASSSNSLSSQQSSIGSPASDRMLRVRVTPAESFLMGLTAKLAATLVTYPYLVVKTRAQSKVYNVKDYSWCPTIEGRRRHS</sequence>
<evidence type="ECO:0000313" key="11">
    <source>
        <dbReference type="EMBL" id="CDJ50360.1"/>
    </source>
</evidence>
<dbReference type="EMBL" id="HG712188">
    <property type="protein sequence ID" value="CDJ50360.1"/>
    <property type="molecule type" value="Genomic_DNA"/>
</dbReference>
<evidence type="ECO:0000256" key="7">
    <source>
        <dbReference type="ARBA" id="ARBA00023136"/>
    </source>
</evidence>
<evidence type="ECO:0000256" key="10">
    <source>
        <dbReference type="SAM" id="Phobius"/>
    </source>
</evidence>
<feature type="transmembrane region" description="Helical" evidence="10">
    <location>
        <begin position="364"/>
        <end position="385"/>
    </location>
</feature>
<reference evidence="11" key="1">
    <citation type="submission" date="2013-10" db="EMBL/GenBank/DDBJ databases">
        <title>Genomic analysis of the causative agents of coccidiosis in chickens.</title>
        <authorList>
            <person name="Reid A.J."/>
            <person name="Blake D."/>
            <person name="Billington K."/>
            <person name="Browne H."/>
            <person name="Dunn M."/>
            <person name="Hung S."/>
            <person name="Kawahara F."/>
            <person name="Miranda-Saavedra D."/>
            <person name="Mourier T."/>
            <person name="Nagra H."/>
            <person name="Otto T.D."/>
            <person name="Rawlings N."/>
            <person name="Sanchez A."/>
            <person name="Sanders M."/>
            <person name="Subramaniam C."/>
            <person name="Tay Y."/>
            <person name="Dear P."/>
            <person name="Doerig C."/>
            <person name="Gruber A."/>
            <person name="Parkinson J."/>
            <person name="Shirley M."/>
            <person name="Wan K.L."/>
            <person name="Berriman M."/>
            <person name="Tomley F."/>
            <person name="Pain A."/>
        </authorList>
    </citation>
    <scope>NUCLEOTIDE SEQUENCE [LARGE SCALE GENOMIC DNA]</scope>
    <source>
        <strain evidence="11">Houghton</strain>
    </source>
</reference>
<feature type="transmembrane region" description="Helical" evidence="10">
    <location>
        <begin position="202"/>
        <end position="221"/>
    </location>
</feature>